<dbReference type="Proteomes" id="UP000016801">
    <property type="component" value="Unassembled WGS sequence"/>
</dbReference>
<accession>M1W0C0</accession>
<evidence type="ECO:0000313" key="2">
    <source>
        <dbReference type="EMBL" id="CCE29186.1"/>
    </source>
</evidence>
<reference evidence="2 3" key="1">
    <citation type="journal article" date="2013" name="PLoS Genet.">
        <title>Plant-symbiotic fungi as chemical engineers: Multi-genome analysis of the Clavicipitaceae reveals dynamics of alkaloid loci.</title>
        <authorList>
            <person name="Schardl C.L."/>
            <person name="Young C.A."/>
            <person name="Hesse U."/>
            <person name="Amyotte S.G."/>
            <person name="Andreeva K."/>
            <person name="Calie P.J."/>
            <person name="Fleetwood D.J."/>
            <person name="Haws D.C."/>
            <person name="Moore N."/>
            <person name="Oeser B."/>
            <person name="Panaccione D.G."/>
            <person name="Schweri K.K."/>
            <person name="Voisey C.R."/>
            <person name="Farman M.L."/>
            <person name="Jaromczyk J.W."/>
            <person name="Roe B.A."/>
            <person name="O'Sullivan D.M."/>
            <person name="Scott B."/>
            <person name="Tudzynski P."/>
            <person name="An Z."/>
            <person name="Arnaoudova E.G."/>
            <person name="Bullock C.T."/>
            <person name="Charlton N.D."/>
            <person name="Chen L."/>
            <person name="Cox M."/>
            <person name="Dinkins R.D."/>
            <person name="Florea S."/>
            <person name="Glenn A.E."/>
            <person name="Gordon A."/>
            <person name="Gueldener U."/>
            <person name="Harris D.R."/>
            <person name="Hollin W."/>
            <person name="Jaromczyk J."/>
            <person name="Johnson R.D."/>
            <person name="Khan A.K."/>
            <person name="Leistner E."/>
            <person name="Leuchtmann A."/>
            <person name="Li C."/>
            <person name="Liu J."/>
            <person name="Liu J."/>
            <person name="Liu M."/>
            <person name="Mace W."/>
            <person name="Machado C."/>
            <person name="Nagabhyru P."/>
            <person name="Pan J."/>
            <person name="Schmid J."/>
            <person name="Sugawara K."/>
            <person name="Steiner U."/>
            <person name="Takach J.E."/>
            <person name="Tanaka E."/>
            <person name="Webb J.S."/>
            <person name="Wilson E.V."/>
            <person name="Wiseman J.L."/>
            <person name="Yoshida R."/>
            <person name="Zeng Z."/>
        </authorList>
    </citation>
    <scope>NUCLEOTIDE SEQUENCE [LARGE SCALE GENOMIC DNA]</scope>
    <source>
        <strain evidence="2 3">20.1</strain>
    </source>
</reference>
<dbReference type="EMBL" id="CAGA01000012">
    <property type="protein sequence ID" value="CCE29186.1"/>
    <property type="molecule type" value="Genomic_DNA"/>
</dbReference>
<keyword evidence="3" id="KW-1185">Reference proteome</keyword>
<dbReference type="OrthoDB" id="411394at2759"/>
<dbReference type="PANTHER" id="PTHR37171:SF1">
    <property type="entry name" value="SERINE_THREONINE-PROTEIN KINASE YRZF-RELATED"/>
    <property type="match status" value="1"/>
</dbReference>
<dbReference type="STRING" id="1111077.M1W0C0"/>
<feature type="compositionally biased region" description="Basic and acidic residues" evidence="1">
    <location>
        <begin position="57"/>
        <end position="90"/>
    </location>
</feature>
<dbReference type="AlphaFoldDB" id="M1W0C0"/>
<dbReference type="Gene3D" id="1.10.510.10">
    <property type="entry name" value="Transferase(Phosphotransferase) domain 1"/>
    <property type="match status" value="1"/>
</dbReference>
<feature type="region of interest" description="Disordered" evidence="1">
    <location>
        <begin position="56"/>
        <end position="111"/>
    </location>
</feature>
<organism evidence="2 3">
    <name type="scientific">Claviceps purpurea (strain 20.1)</name>
    <name type="common">Ergot fungus</name>
    <name type="synonym">Sphacelia segetum</name>
    <dbReference type="NCBI Taxonomy" id="1111077"/>
    <lineage>
        <taxon>Eukaryota</taxon>
        <taxon>Fungi</taxon>
        <taxon>Dikarya</taxon>
        <taxon>Ascomycota</taxon>
        <taxon>Pezizomycotina</taxon>
        <taxon>Sordariomycetes</taxon>
        <taxon>Hypocreomycetidae</taxon>
        <taxon>Hypocreales</taxon>
        <taxon>Clavicipitaceae</taxon>
        <taxon>Claviceps</taxon>
    </lineage>
</organism>
<protein>
    <recommendedName>
        <fullName evidence="4">Protein kinase domain-containing protein</fullName>
    </recommendedName>
</protein>
<dbReference type="InterPro" id="IPR052396">
    <property type="entry name" value="Meiotic_Drive_Suppr_Kinase"/>
</dbReference>
<evidence type="ECO:0008006" key="4">
    <source>
        <dbReference type="Google" id="ProtNLM"/>
    </source>
</evidence>
<feature type="region of interest" description="Disordered" evidence="1">
    <location>
        <begin position="554"/>
        <end position="576"/>
    </location>
</feature>
<evidence type="ECO:0000256" key="1">
    <source>
        <dbReference type="SAM" id="MobiDB-lite"/>
    </source>
</evidence>
<dbReference type="eggNOG" id="ENOG502SJ0M">
    <property type="taxonomic scope" value="Eukaryota"/>
</dbReference>
<dbReference type="VEuPathDB" id="FungiDB:CPUR_02878"/>
<feature type="compositionally biased region" description="Basic and acidic residues" evidence="1">
    <location>
        <begin position="100"/>
        <end position="111"/>
    </location>
</feature>
<evidence type="ECO:0000313" key="3">
    <source>
        <dbReference type="Proteomes" id="UP000016801"/>
    </source>
</evidence>
<sequence>MALILNKQNESIFLRQRIQDLEQRMQDLEQRMQERDREFQPERLRKDSDMALQQFQERGRQTQERERPNQERKLRDEKRQRRDQKRERHVEKRKKMLQQAKERERALQQERDRALRQAQEIARALLDVHEREQQIQEKRREVQEIATALQEAEKRERVLQQERDKLQQERDRALQEAQDRKLQALERARELREERARASQLAQLVQEKDLALQASTLDEYVKEYHGSLFSKLTIDPEAQHGRDATTANIRGKWQPRKVMEWTGFLSQQRLNFSRICDVFPPALRAFPRLITLEEKGKKIAPITDEQALARFLGDSIEEPVKNIMRELQSVDKLSRICQGEVRVDFINHAELTKPLETETTSSQPGEPVPTRFCICRGPSVAMASSTLLYVWEHRAPHDLTIQHLRSALRPTTTFGEVTEETQSPAAVQDGEEVSQPSAIAEKRPKRAVTQTYHNMMESCLEFGILTTGQAIVFLHVNWDDPQTLYYHIAEPALDVAKAPERDAAFLSAVGQYVAFTIMTLTKSRKPKPLQERRIQVFKTLSKWGMPSRLVSSEHRNAASSPKIVHNGNGKQQSSPNQPYPYCSQKCLLGLVQGETLDFECPNVKHHCRSGADEAGAGHPDRHLVDHIEWLRLLQDQFKQSLDEGITYQGVFGATGALFKVTLLAYGYTFVSKGTVSGHIKHLEHEARVYEKLKPMQGQYVPVFLGTIDLRTVDKDYWIYFQTKVVHMMFLSWGGFLLEQDKMEELGVLHEIDWIDEGTDTLRAVHNKGVLHCDIRWDNILYSPDTKTIMLIDFERAELVHESKPAEEDSHKEGSMATTTGRSKICRSVVDRACDENDGLVSIMIDALGFEG</sequence>
<gene>
    <name evidence="2" type="ORF">CPUR_02878</name>
</gene>
<dbReference type="InterPro" id="IPR011009">
    <property type="entry name" value="Kinase-like_dom_sf"/>
</dbReference>
<dbReference type="PANTHER" id="PTHR37171">
    <property type="entry name" value="SERINE/THREONINE-PROTEIN KINASE YRZF-RELATED"/>
    <property type="match status" value="1"/>
</dbReference>
<comment type="caution">
    <text evidence="2">The sequence shown here is derived from an EMBL/GenBank/DDBJ whole genome shotgun (WGS) entry which is preliminary data.</text>
</comment>
<dbReference type="SUPFAM" id="SSF56112">
    <property type="entry name" value="Protein kinase-like (PK-like)"/>
    <property type="match status" value="1"/>
</dbReference>
<dbReference type="CDD" id="cd06503">
    <property type="entry name" value="ATP-synt_Fo_b"/>
    <property type="match status" value="1"/>
</dbReference>
<name>M1W0C0_CLAP2</name>
<proteinExistence type="predicted"/>
<dbReference type="HOGENOM" id="CLU_010672_2_0_1"/>